<dbReference type="AlphaFoldDB" id="A0A381W5V6"/>
<sequence length="341" mass="35689">MLYEEPGGPEVLQYVDVPDPEPGPADVVIDVAATALNRLDVVQRNGWYQMPGFTYPHISGMDVAGTVCAIGSGVDALEVGDRVVIDPSLAGVSDYSKLSGKGDLYGELGIIGATVDGGYAEKCLVPASHAYLVPDHIDLQDAATFPTCYLTANHALFVVGDLRAEETVLIHAAGSGVSTAGIQLAKRAGATVLATAGTGEKCQRALELGADHVLNNRTEDVASWAREVTRGAGVDMVFDHVGTALFGQSLFSIGIGGRLVSCGNSSGDEATIPSLGHLFHSGIRILGSDPFGPEEMGPLWKQFCAGDFKITVDSRFPLAAAADAQQKMIESDFFGKILLVP</sequence>
<feature type="domain" description="Enoyl reductase (ER)" evidence="3">
    <location>
        <begin position="7"/>
        <end position="339"/>
    </location>
</feature>
<evidence type="ECO:0000313" key="4">
    <source>
        <dbReference type="EMBL" id="SVA47862.1"/>
    </source>
</evidence>
<dbReference type="SMART" id="SM00829">
    <property type="entry name" value="PKS_ER"/>
    <property type="match status" value="1"/>
</dbReference>
<dbReference type="Pfam" id="PF08240">
    <property type="entry name" value="ADH_N"/>
    <property type="match status" value="1"/>
</dbReference>
<dbReference type="InterPro" id="IPR020843">
    <property type="entry name" value="ER"/>
</dbReference>
<proteinExistence type="predicted"/>
<organism evidence="4">
    <name type="scientific">marine metagenome</name>
    <dbReference type="NCBI Taxonomy" id="408172"/>
    <lineage>
        <taxon>unclassified sequences</taxon>
        <taxon>metagenomes</taxon>
        <taxon>ecological metagenomes</taxon>
    </lineage>
</organism>
<evidence type="ECO:0000256" key="1">
    <source>
        <dbReference type="ARBA" id="ARBA00022857"/>
    </source>
</evidence>
<dbReference type="SUPFAM" id="SSF51735">
    <property type="entry name" value="NAD(P)-binding Rossmann-fold domains"/>
    <property type="match status" value="1"/>
</dbReference>
<dbReference type="PANTHER" id="PTHR48106">
    <property type="entry name" value="QUINONE OXIDOREDUCTASE PIG3-RELATED"/>
    <property type="match status" value="1"/>
</dbReference>
<dbReference type="GO" id="GO:0070402">
    <property type="term" value="F:NADPH binding"/>
    <property type="evidence" value="ECO:0007669"/>
    <property type="project" value="TreeGrafter"/>
</dbReference>
<keyword evidence="2" id="KW-0560">Oxidoreductase</keyword>
<name>A0A381W5V6_9ZZZZ</name>
<dbReference type="Gene3D" id="3.90.180.10">
    <property type="entry name" value="Medium-chain alcohol dehydrogenases, catalytic domain"/>
    <property type="match status" value="1"/>
</dbReference>
<dbReference type="GO" id="GO:0016651">
    <property type="term" value="F:oxidoreductase activity, acting on NAD(P)H"/>
    <property type="evidence" value="ECO:0007669"/>
    <property type="project" value="TreeGrafter"/>
</dbReference>
<dbReference type="Pfam" id="PF00107">
    <property type="entry name" value="ADH_zinc_N"/>
    <property type="match status" value="1"/>
</dbReference>
<evidence type="ECO:0000259" key="3">
    <source>
        <dbReference type="SMART" id="SM00829"/>
    </source>
</evidence>
<protein>
    <recommendedName>
        <fullName evidence="3">Enoyl reductase (ER) domain-containing protein</fullName>
    </recommendedName>
</protein>
<keyword evidence="1" id="KW-0521">NADP</keyword>
<dbReference type="InterPro" id="IPR013149">
    <property type="entry name" value="ADH-like_C"/>
</dbReference>
<gene>
    <name evidence="4" type="ORF">METZ01_LOCUS100716</name>
</gene>
<dbReference type="InterPro" id="IPR013154">
    <property type="entry name" value="ADH-like_N"/>
</dbReference>
<dbReference type="PANTHER" id="PTHR48106:SF18">
    <property type="entry name" value="QUINONE OXIDOREDUCTASE PIG3"/>
    <property type="match status" value="1"/>
</dbReference>
<dbReference type="EMBL" id="UINC01010787">
    <property type="protein sequence ID" value="SVA47862.1"/>
    <property type="molecule type" value="Genomic_DNA"/>
</dbReference>
<dbReference type="InterPro" id="IPR011032">
    <property type="entry name" value="GroES-like_sf"/>
</dbReference>
<dbReference type="InterPro" id="IPR036291">
    <property type="entry name" value="NAD(P)-bd_dom_sf"/>
</dbReference>
<dbReference type="SUPFAM" id="SSF50129">
    <property type="entry name" value="GroES-like"/>
    <property type="match status" value="1"/>
</dbReference>
<accession>A0A381W5V6</accession>
<evidence type="ECO:0000256" key="2">
    <source>
        <dbReference type="ARBA" id="ARBA00023002"/>
    </source>
</evidence>
<reference evidence="4" key="1">
    <citation type="submission" date="2018-05" db="EMBL/GenBank/DDBJ databases">
        <authorList>
            <person name="Lanie J.A."/>
            <person name="Ng W.-L."/>
            <person name="Kazmierczak K.M."/>
            <person name="Andrzejewski T.M."/>
            <person name="Davidsen T.M."/>
            <person name="Wayne K.J."/>
            <person name="Tettelin H."/>
            <person name="Glass J.I."/>
            <person name="Rusch D."/>
            <person name="Podicherti R."/>
            <person name="Tsui H.-C.T."/>
            <person name="Winkler M.E."/>
        </authorList>
    </citation>
    <scope>NUCLEOTIDE SEQUENCE</scope>
</reference>